<feature type="region of interest" description="Disordered" evidence="8">
    <location>
        <begin position="1"/>
        <end position="44"/>
    </location>
</feature>
<feature type="transmembrane region" description="Helical" evidence="9">
    <location>
        <begin position="392"/>
        <end position="415"/>
    </location>
</feature>
<evidence type="ECO:0000256" key="8">
    <source>
        <dbReference type="SAM" id="MobiDB-lite"/>
    </source>
</evidence>
<comment type="subcellular location">
    <subcellularLocation>
        <location evidence="1">Membrane</location>
        <topology evidence="1">Multi-pass membrane protein</topology>
    </subcellularLocation>
</comment>
<keyword evidence="11" id="KW-0762">Sugar transport</keyword>
<organism evidence="11 12">
    <name type="scientific">Coniochaeta hoffmannii</name>
    <dbReference type="NCBI Taxonomy" id="91930"/>
    <lineage>
        <taxon>Eukaryota</taxon>
        <taxon>Fungi</taxon>
        <taxon>Dikarya</taxon>
        <taxon>Ascomycota</taxon>
        <taxon>Pezizomycotina</taxon>
        <taxon>Sordariomycetes</taxon>
        <taxon>Sordariomycetidae</taxon>
        <taxon>Coniochaetales</taxon>
        <taxon>Coniochaetaceae</taxon>
        <taxon>Coniochaeta</taxon>
    </lineage>
</organism>
<dbReference type="GO" id="GO:0016020">
    <property type="term" value="C:membrane"/>
    <property type="evidence" value="ECO:0007669"/>
    <property type="project" value="UniProtKB-SubCell"/>
</dbReference>
<keyword evidence="12" id="KW-1185">Reference proteome</keyword>
<feature type="transmembrane region" description="Helical" evidence="9">
    <location>
        <begin position="208"/>
        <end position="226"/>
    </location>
</feature>
<evidence type="ECO:0000256" key="3">
    <source>
        <dbReference type="ARBA" id="ARBA00022448"/>
    </source>
</evidence>
<evidence type="ECO:0000256" key="5">
    <source>
        <dbReference type="ARBA" id="ARBA00022989"/>
    </source>
</evidence>
<feature type="transmembrane region" description="Helical" evidence="9">
    <location>
        <begin position="459"/>
        <end position="480"/>
    </location>
</feature>
<comment type="caution">
    <text evidence="11">The sequence shown here is derived from an EMBL/GenBank/DDBJ whole genome shotgun (WGS) entry which is preliminary data.</text>
</comment>
<protein>
    <submittedName>
        <fullName evidence="11">MFS sugar transporter</fullName>
    </submittedName>
</protein>
<evidence type="ECO:0000313" key="12">
    <source>
        <dbReference type="Proteomes" id="UP001174691"/>
    </source>
</evidence>
<feature type="compositionally biased region" description="Basic and acidic residues" evidence="8">
    <location>
        <begin position="1"/>
        <end position="12"/>
    </location>
</feature>
<evidence type="ECO:0000259" key="10">
    <source>
        <dbReference type="PROSITE" id="PS50850"/>
    </source>
</evidence>
<evidence type="ECO:0000256" key="9">
    <source>
        <dbReference type="SAM" id="Phobius"/>
    </source>
</evidence>
<feature type="transmembrane region" description="Helical" evidence="9">
    <location>
        <begin position="132"/>
        <end position="149"/>
    </location>
</feature>
<feature type="transmembrane region" description="Helical" evidence="9">
    <location>
        <begin position="557"/>
        <end position="576"/>
    </location>
</feature>
<name>A0AA38S1U7_9PEZI</name>
<dbReference type="InterPro" id="IPR036259">
    <property type="entry name" value="MFS_trans_sf"/>
</dbReference>
<feature type="domain" description="Major facilitator superfamily (MFS) profile" evidence="10">
    <location>
        <begin position="136"/>
        <end position="580"/>
    </location>
</feature>
<evidence type="ECO:0000313" key="11">
    <source>
        <dbReference type="EMBL" id="KAJ9165057.1"/>
    </source>
</evidence>
<feature type="transmembrane region" description="Helical" evidence="9">
    <location>
        <begin position="267"/>
        <end position="289"/>
    </location>
</feature>
<feature type="transmembrane region" description="Helical" evidence="9">
    <location>
        <begin position="301"/>
        <end position="322"/>
    </location>
</feature>
<dbReference type="PRINTS" id="PR00171">
    <property type="entry name" value="SUGRTRNSPORT"/>
</dbReference>
<evidence type="ECO:0000256" key="2">
    <source>
        <dbReference type="ARBA" id="ARBA00010992"/>
    </source>
</evidence>
<dbReference type="PANTHER" id="PTHR48020">
    <property type="entry name" value="PROTON MYO-INOSITOL COTRANSPORTER"/>
    <property type="match status" value="1"/>
</dbReference>
<dbReference type="InterPro" id="IPR020846">
    <property type="entry name" value="MFS_dom"/>
</dbReference>
<dbReference type="Pfam" id="PF00083">
    <property type="entry name" value="Sugar_tr"/>
    <property type="match status" value="1"/>
</dbReference>
<keyword evidence="3 7" id="KW-0813">Transport</keyword>
<dbReference type="GO" id="GO:0015791">
    <property type="term" value="P:polyol transmembrane transport"/>
    <property type="evidence" value="ECO:0007669"/>
    <property type="project" value="UniProtKB-ARBA"/>
</dbReference>
<feature type="transmembrane region" description="Helical" evidence="9">
    <location>
        <begin position="525"/>
        <end position="545"/>
    </location>
</feature>
<feature type="transmembrane region" description="Helical" evidence="9">
    <location>
        <begin position="232"/>
        <end position="255"/>
    </location>
</feature>
<feature type="transmembrane region" description="Helical" evidence="9">
    <location>
        <begin position="486"/>
        <end position="504"/>
    </location>
</feature>
<dbReference type="InterPro" id="IPR005828">
    <property type="entry name" value="MFS_sugar_transport-like"/>
</dbReference>
<dbReference type="InterPro" id="IPR003663">
    <property type="entry name" value="Sugar/inositol_transpt"/>
</dbReference>
<dbReference type="PANTHER" id="PTHR48020:SF25">
    <property type="entry name" value="SUGAR TRANSPORTER, PUTATIVE (AFU_ORTHOLOGUE AFUA_7G05830)-RELATED"/>
    <property type="match status" value="1"/>
</dbReference>
<feature type="transmembrane region" description="Helical" evidence="9">
    <location>
        <begin position="175"/>
        <end position="196"/>
    </location>
</feature>
<dbReference type="GO" id="GO:0015798">
    <property type="term" value="P:myo-inositol transport"/>
    <property type="evidence" value="ECO:0007669"/>
    <property type="project" value="UniProtKB-ARBA"/>
</dbReference>
<evidence type="ECO:0000256" key="6">
    <source>
        <dbReference type="ARBA" id="ARBA00023136"/>
    </source>
</evidence>
<dbReference type="SUPFAM" id="SSF103473">
    <property type="entry name" value="MFS general substrate transporter"/>
    <property type="match status" value="1"/>
</dbReference>
<dbReference type="InterPro" id="IPR050814">
    <property type="entry name" value="Myo-inositol_Transporter"/>
</dbReference>
<dbReference type="GO" id="GO:0022857">
    <property type="term" value="F:transmembrane transporter activity"/>
    <property type="evidence" value="ECO:0007669"/>
    <property type="project" value="InterPro"/>
</dbReference>
<sequence length="650" mass="73107">MADFKQDSEKPEMGGAPLDSRSNSTQAEIEHEDTPKHNLPGGAVSDTAKARMEASRKMANPLAGLSHAQLSAMGEKYARMAGLDSEEDLRAFRLGAIAAGDENKYDSVEGLTAGEVEILDREVTHKWSNPKTLYWVVVICSLCAAVQGMDETVVNGAQSFYKKAFGIGSDSEQDAWLLGLVNSAPYLCCALIGCWLTDPLNKKFGRRGTIFISCVISALACFWQAFTNTWWHLFIARFMLGLGIGPKSATVPVYSAECAPPKLRGSLVMMWQMWTAFGIMLGFAADLALYPVPDRGIWLGLNWRLMLGSAGIPAVIVCFLVYRCPESPRWYLSKGRHRDAYETVQRLRFNKVQAARDLFYMHTLLEVEKETMTIGKSARIKEFFTLRRNRNAIVASEIVMFMQQFCGVNVIAYYSTEIFLDAGFPEINALAASLGFGLINFLFALPAVYTIDTFGRRNLLLTTFPLMAICMFFTGWSFWIPENSKAHIACIALGIYLFGIVYSPGEGPVPFTYSAEAYPLYIRTIGMSLATATLWFFNFVLSITWPSLLKAFKPQGAFSWYGAWNIIGFFAVLFFVPETKEKTLEELDGVFGVPLRSHMRYGAEQIPYFVKRYVFMRKDTVRPTVPQMEELEYDEKTFVQERERDATRRV</sequence>
<evidence type="ECO:0000256" key="4">
    <source>
        <dbReference type="ARBA" id="ARBA00022692"/>
    </source>
</evidence>
<keyword evidence="4 9" id="KW-0812">Transmembrane</keyword>
<gene>
    <name evidence="11" type="ORF">NKR19_g861</name>
</gene>
<accession>A0AA38S1U7</accession>
<dbReference type="Proteomes" id="UP001174691">
    <property type="component" value="Unassembled WGS sequence"/>
</dbReference>
<dbReference type="AlphaFoldDB" id="A0AA38S1U7"/>
<proteinExistence type="inferred from homology"/>
<dbReference type="FunFam" id="1.20.1250.20:FF:000100">
    <property type="entry name" value="MFS sugar transporter, putative"/>
    <property type="match status" value="1"/>
</dbReference>
<evidence type="ECO:0000256" key="1">
    <source>
        <dbReference type="ARBA" id="ARBA00004141"/>
    </source>
</evidence>
<dbReference type="PROSITE" id="PS50850">
    <property type="entry name" value="MFS"/>
    <property type="match status" value="1"/>
</dbReference>
<reference evidence="11" key="1">
    <citation type="submission" date="2022-07" db="EMBL/GenBank/DDBJ databases">
        <title>Fungi with potential for degradation of polypropylene.</title>
        <authorList>
            <person name="Gostincar C."/>
        </authorList>
    </citation>
    <scope>NUCLEOTIDE SEQUENCE</scope>
    <source>
        <strain evidence="11">EXF-13287</strain>
    </source>
</reference>
<comment type="similarity">
    <text evidence="2 7">Belongs to the major facilitator superfamily. Sugar transporter (TC 2.A.1.1) family.</text>
</comment>
<dbReference type="EMBL" id="JANBVN010000007">
    <property type="protein sequence ID" value="KAJ9165057.1"/>
    <property type="molecule type" value="Genomic_DNA"/>
</dbReference>
<dbReference type="Gene3D" id="1.20.1250.20">
    <property type="entry name" value="MFS general substrate transporter like domains"/>
    <property type="match status" value="1"/>
</dbReference>
<dbReference type="NCBIfam" id="TIGR00879">
    <property type="entry name" value="SP"/>
    <property type="match status" value="1"/>
</dbReference>
<keyword evidence="5 9" id="KW-1133">Transmembrane helix</keyword>
<evidence type="ECO:0000256" key="7">
    <source>
        <dbReference type="RuleBase" id="RU003346"/>
    </source>
</evidence>
<feature type="transmembrane region" description="Helical" evidence="9">
    <location>
        <begin position="427"/>
        <end position="447"/>
    </location>
</feature>
<keyword evidence="6 9" id="KW-0472">Membrane</keyword>